<dbReference type="InterPro" id="IPR010994">
    <property type="entry name" value="RuvA_2-like"/>
</dbReference>
<protein>
    <submittedName>
        <fullName evidence="1">Helix-hairpin-helix domain-containing protein</fullName>
    </submittedName>
</protein>
<dbReference type="Proteomes" id="UP001139411">
    <property type="component" value="Unassembled WGS sequence"/>
</dbReference>
<proteinExistence type="predicted"/>
<organism evidence="1 2">
    <name type="scientific">Dyadobacter chenhuakuii</name>
    <dbReference type="NCBI Taxonomy" id="2909339"/>
    <lineage>
        <taxon>Bacteria</taxon>
        <taxon>Pseudomonadati</taxon>
        <taxon>Bacteroidota</taxon>
        <taxon>Cytophagia</taxon>
        <taxon>Cytophagales</taxon>
        <taxon>Spirosomataceae</taxon>
        <taxon>Dyadobacter</taxon>
    </lineage>
</organism>
<dbReference type="SUPFAM" id="SSF56935">
    <property type="entry name" value="Porins"/>
    <property type="match status" value="1"/>
</dbReference>
<dbReference type="RefSeq" id="WP_235178429.1">
    <property type="nucleotide sequence ID" value="NZ_JAKFFV010000009.1"/>
</dbReference>
<dbReference type="EMBL" id="JAKFFV010000009">
    <property type="protein sequence ID" value="MCF2499799.1"/>
    <property type="molecule type" value="Genomic_DNA"/>
</dbReference>
<dbReference type="SUPFAM" id="SSF47781">
    <property type="entry name" value="RuvA domain 2-like"/>
    <property type="match status" value="1"/>
</dbReference>
<accession>A0A9X1QF25</accession>
<sequence>MIKLNTLTYAFRSKIRDRAVLPCIVLALIFLLSTKNLFAQEPQRREIDIDAFIQNLIADPSEEADYSELYESLFALYADPIDINKATRDELAALMLLSEKQLNSFFKYREQLSPLISLYELQAIPDFDLAAIYRLLPFVTVHSRTLSLAESLKNPSQHFLIVRSGKLLEKQKGLLPADSGSTASRYNGKPVYGYLKYRNSRAGVYSYGFAMEKDAGEVWWHWNAKRQILGSDFSSFHVQIMNQGKIKNLIIGDYQMQAGQGLVMAAGFSLGKGAEVISSTYRSTLGLKPYTSALESNFFRGAAATFSLSKHFELTTFYSYTKRDATVNDAKDDREHIASSLPVTGYHRTAGERDKHNNLLEQNIGMHLLFKLPSKAGQLGFTWLNTGYDIKLQKRNAAYNRYEFSGKHNLVVGLHGDYRWQNFHFFGEAARSKSGGYGAIAGLIAALGKKFDLSMLGRHYDRDFHTFYGNAIAEATRPINETGGYAGFRYAPNRRWKLSAYYDYFKFPWLKYLVDAPSKGYDYYFHILWKPNKRFNAYALYHQKKKQRNAPSDSANEDGLVSTIRKTATINVEYEKPLRFSLKTRLQSGNLAYIKISKSNGFTLLQDVSWQFPRLELSARLAYFKTDDYDSRQYVYEKDMLYAFSIPAYYDAGTRHYLMARYAVSKNMKLWLRWSQTRYANLDKISSGLNEIHGDKRSELKAQVMYQF</sequence>
<comment type="caution">
    <text evidence="1">The sequence shown here is derived from an EMBL/GenBank/DDBJ whole genome shotgun (WGS) entry which is preliminary data.</text>
</comment>
<dbReference type="AlphaFoldDB" id="A0A9X1QF25"/>
<gene>
    <name evidence="1" type="ORF">L0661_15880</name>
</gene>
<evidence type="ECO:0000313" key="2">
    <source>
        <dbReference type="Proteomes" id="UP001139411"/>
    </source>
</evidence>
<reference evidence="1" key="1">
    <citation type="submission" date="2022-01" db="EMBL/GenBank/DDBJ databases">
        <title>Novel species in genus Dyadobacter.</title>
        <authorList>
            <person name="Ma C."/>
        </authorList>
    </citation>
    <scope>NUCLEOTIDE SEQUENCE</scope>
    <source>
        <strain evidence="1">CY357</strain>
    </source>
</reference>
<name>A0A9X1QF25_9BACT</name>
<evidence type="ECO:0000313" key="1">
    <source>
        <dbReference type="EMBL" id="MCF2499799.1"/>
    </source>
</evidence>